<dbReference type="RefSeq" id="WP_075787734.1">
    <property type="nucleotide sequence ID" value="NZ_JAESIL010000020.1"/>
</dbReference>
<reference evidence="3" key="1">
    <citation type="submission" date="2021-01" db="EMBL/GenBank/DDBJ databases">
        <title>Draft genomes of Rhodovulum sulfidophilum.</title>
        <authorList>
            <person name="Guzman M.S."/>
        </authorList>
    </citation>
    <scope>NUCLEOTIDE SEQUENCE [LARGE SCALE GENOMIC DNA]</scope>
    <source>
        <strain evidence="3">AB19</strain>
    </source>
</reference>
<organism evidence="2 3">
    <name type="scientific">Rhodovulum visakhapatnamense</name>
    <dbReference type="NCBI Taxonomy" id="364297"/>
    <lineage>
        <taxon>Bacteria</taxon>
        <taxon>Pseudomonadati</taxon>
        <taxon>Pseudomonadota</taxon>
        <taxon>Alphaproteobacteria</taxon>
        <taxon>Rhodobacterales</taxon>
        <taxon>Paracoccaceae</taxon>
        <taxon>Rhodovulum</taxon>
    </lineage>
</organism>
<keyword evidence="3" id="KW-1185">Reference proteome</keyword>
<feature type="domain" description="DnaA N-terminal" evidence="1">
    <location>
        <begin position="156"/>
        <end position="213"/>
    </location>
</feature>
<dbReference type="Proteomes" id="UP000635853">
    <property type="component" value="Unassembled WGS sequence"/>
</dbReference>
<protein>
    <recommendedName>
        <fullName evidence="1">DnaA N-terminal domain-containing protein</fullName>
    </recommendedName>
</protein>
<evidence type="ECO:0000313" key="2">
    <source>
        <dbReference type="EMBL" id="MBL3577814.1"/>
    </source>
</evidence>
<evidence type="ECO:0000259" key="1">
    <source>
        <dbReference type="Pfam" id="PF11638"/>
    </source>
</evidence>
<evidence type="ECO:0000313" key="3">
    <source>
        <dbReference type="Proteomes" id="UP000635853"/>
    </source>
</evidence>
<name>A0ABS1RF68_9RHOB</name>
<gene>
    <name evidence="2" type="ORF">JMJ92_06525</name>
</gene>
<comment type="caution">
    <text evidence="2">The sequence shown here is derived from an EMBL/GenBank/DDBJ whole genome shotgun (WGS) entry which is preliminary data.</text>
</comment>
<dbReference type="Pfam" id="PF11638">
    <property type="entry name" value="DnaA_N"/>
    <property type="match status" value="1"/>
</dbReference>
<dbReference type="EMBL" id="JAESIL010000020">
    <property type="protein sequence ID" value="MBL3577814.1"/>
    <property type="molecule type" value="Genomic_DNA"/>
</dbReference>
<sequence length="227" mass="25132">MQSVKPVGVQAASRKYDLLSALAAHGLAGDRATQTRTLRLMALITTRYNWQRDELCVGQREIARLWSCDERTVKREMARLRAAGWLVQKTRGSRGRISTYRLDTLQIAEDTRPCWPLIGEDFVARLGGRPPEPDPAGNVVPLRPAVSLPEEAEGVWGRARAILSEEQPAIFRAWLARLTEVESGQGTLVLSAPSAFCQSYIATHLIQALTAAVRRADPSLARVEVIH</sequence>
<dbReference type="InterPro" id="IPR024633">
    <property type="entry name" value="DnaA_N_dom"/>
</dbReference>
<proteinExistence type="predicted"/>
<dbReference type="InterPro" id="IPR038454">
    <property type="entry name" value="DnaA_N_sf"/>
</dbReference>
<dbReference type="Gene3D" id="3.30.300.180">
    <property type="match status" value="1"/>
</dbReference>
<accession>A0ABS1RF68</accession>